<reference evidence="3" key="1">
    <citation type="submission" date="2015-06" db="EMBL/GenBank/DDBJ databases">
        <title>Expansion of signal transduction pathways in fungi by whole-genome duplication.</title>
        <authorList>
            <consortium name="DOE Joint Genome Institute"/>
            <person name="Corrochano L.M."/>
            <person name="Kuo A."/>
            <person name="Marcet-Houben M."/>
            <person name="Polaino S."/>
            <person name="Salamov A."/>
            <person name="Villalobos J.M."/>
            <person name="Alvarez M.I."/>
            <person name="Avalos J."/>
            <person name="Benito E.P."/>
            <person name="Benoit I."/>
            <person name="Burger G."/>
            <person name="Camino L.P."/>
            <person name="Canovas D."/>
            <person name="Cerda-Olmedo E."/>
            <person name="Cheng J.-F."/>
            <person name="Dominguez A."/>
            <person name="Elias M."/>
            <person name="Eslava A.P."/>
            <person name="Glaser F."/>
            <person name="Grimwood J."/>
            <person name="Gutierrez G."/>
            <person name="Heitman J."/>
            <person name="Henrissat B."/>
            <person name="Iturriaga E.A."/>
            <person name="Lang B.F."/>
            <person name="Lavin J.L."/>
            <person name="Lee S."/>
            <person name="Li W."/>
            <person name="Lindquist E."/>
            <person name="Lopez-Garcia S."/>
            <person name="Luque E.M."/>
            <person name="Marcos A.T."/>
            <person name="Martin J."/>
            <person name="McCluskey K."/>
            <person name="Medina H.R."/>
            <person name="Miralles-Duran A."/>
            <person name="Miyazaki A."/>
            <person name="Munoz-Torres E."/>
            <person name="Oguiza J.A."/>
            <person name="Ohm R."/>
            <person name="Olmedo M."/>
            <person name="Orejas M."/>
            <person name="Ortiz-Castellanos L."/>
            <person name="Pisabarro A.G."/>
            <person name="Rodriguez-Romero J."/>
            <person name="Ruiz-Herrera J."/>
            <person name="Ruiz-Vazquez R."/>
            <person name="Sanz C."/>
            <person name="Schackwitz W."/>
            <person name="Schmutz J."/>
            <person name="Shahriari M."/>
            <person name="Shelest E."/>
            <person name="Silva-Franco F."/>
            <person name="Soanes D."/>
            <person name="Syed K."/>
            <person name="Tagua V.G."/>
            <person name="Talbot N.J."/>
            <person name="Thon M."/>
            <person name="De vries R.P."/>
            <person name="Wiebenga A."/>
            <person name="Yadav J.S."/>
            <person name="Braun E.L."/>
            <person name="Baker S."/>
            <person name="Garre V."/>
            <person name="Horwitz B."/>
            <person name="Torres-Martinez S."/>
            <person name="Idnurm A."/>
            <person name="Herrera-Estrella A."/>
            <person name="Gabaldon T."/>
            <person name="Grigoriev I.V."/>
        </authorList>
    </citation>
    <scope>NUCLEOTIDE SEQUENCE [LARGE SCALE GENOMIC DNA]</scope>
    <source>
        <strain evidence="3">NRRL 1555(-)</strain>
    </source>
</reference>
<dbReference type="EMBL" id="KV441002">
    <property type="protein sequence ID" value="OAD66549.1"/>
    <property type="molecule type" value="Genomic_DNA"/>
</dbReference>
<dbReference type="VEuPathDB" id="FungiDB:PHYBLDRAFT_67430"/>
<sequence length="207" mass="23152">MIQSQRVSYPTYENQYSPKRQIPNQHHPRSQSPPPKRRSNRAKPLSNDDIPLAFLAYKSNRPMSLTLSPAPRPTTITTSTSTGFNSPPRNVPYRPTLSPPLRPADRPRLTPSGHTYNERPSRRPVSFAYNPNHTPTNSFSTPRQAPQPPPPPSSSSPPQPSQPKRSLTAPNTPLVPSPSQSTNKKRTSLEKAKSWLSSRRQAIKLPF</sequence>
<dbReference type="Proteomes" id="UP000077315">
    <property type="component" value="Unassembled WGS sequence"/>
</dbReference>
<keyword evidence="3" id="KW-1185">Reference proteome</keyword>
<proteinExistence type="predicted"/>
<dbReference type="InParanoid" id="A0A167JRB2"/>
<dbReference type="RefSeq" id="XP_018284589.1">
    <property type="nucleotide sequence ID" value="XM_018441795.1"/>
</dbReference>
<feature type="compositionally biased region" description="Polar residues" evidence="1">
    <location>
        <begin position="1"/>
        <end position="18"/>
    </location>
</feature>
<accession>A0A167JRB2</accession>
<feature type="compositionally biased region" description="Polar residues" evidence="1">
    <location>
        <begin position="129"/>
        <end position="144"/>
    </location>
</feature>
<feature type="compositionally biased region" description="Pro residues" evidence="1">
    <location>
        <begin position="145"/>
        <end position="161"/>
    </location>
</feature>
<name>A0A167JRB2_PHYB8</name>
<evidence type="ECO:0000313" key="2">
    <source>
        <dbReference type="EMBL" id="OAD66549.1"/>
    </source>
</evidence>
<organism evidence="2 3">
    <name type="scientific">Phycomyces blakesleeanus (strain ATCC 8743b / DSM 1359 / FGSC 10004 / NBRC 33097 / NRRL 1555)</name>
    <dbReference type="NCBI Taxonomy" id="763407"/>
    <lineage>
        <taxon>Eukaryota</taxon>
        <taxon>Fungi</taxon>
        <taxon>Fungi incertae sedis</taxon>
        <taxon>Mucoromycota</taxon>
        <taxon>Mucoromycotina</taxon>
        <taxon>Mucoromycetes</taxon>
        <taxon>Mucorales</taxon>
        <taxon>Phycomycetaceae</taxon>
        <taxon>Phycomyces</taxon>
    </lineage>
</organism>
<dbReference type="PRINTS" id="PR01217">
    <property type="entry name" value="PRICHEXTENSN"/>
</dbReference>
<dbReference type="OrthoDB" id="10518234at2759"/>
<evidence type="ECO:0000313" key="3">
    <source>
        <dbReference type="Proteomes" id="UP000077315"/>
    </source>
</evidence>
<dbReference type="AlphaFoldDB" id="A0A167JRB2"/>
<evidence type="ECO:0000256" key="1">
    <source>
        <dbReference type="SAM" id="MobiDB-lite"/>
    </source>
</evidence>
<dbReference type="GeneID" id="29002701"/>
<feature type="region of interest" description="Disordered" evidence="1">
    <location>
        <begin position="1"/>
        <end position="207"/>
    </location>
</feature>
<protein>
    <submittedName>
        <fullName evidence="2">Uncharacterized protein</fullName>
    </submittedName>
</protein>
<gene>
    <name evidence="2" type="ORF">PHYBLDRAFT_67430</name>
</gene>